<evidence type="ECO:0000256" key="1">
    <source>
        <dbReference type="ARBA" id="ARBA00005044"/>
    </source>
</evidence>
<dbReference type="PIRSF" id="PIRSF001456">
    <property type="entry name" value="Chorismate_synth"/>
    <property type="match status" value="1"/>
</dbReference>
<evidence type="ECO:0000256" key="5">
    <source>
        <dbReference type="ARBA" id="ARBA00023141"/>
    </source>
</evidence>
<gene>
    <name evidence="7" type="primary">aroC</name>
    <name evidence="8" type="ordered locus">Mhun_1029</name>
</gene>
<dbReference type="PROSITE" id="PS00787">
    <property type="entry name" value="CHORISMATE_SYNTHASE_1"/>
    <property type="match status" value="1"/>
</dbReference>
<dbReference type="InterPro" id="IPR035904">
    <property type="entry name" value="Chorismate_synth_AroC_sf"/>
</dbReference>
<reference evidence="9" key="1">
    <citation type="journal article" date="2016" name="Stand. Genomic Sci.">
        <title>Complete genome sequence of Methanospirillum hungatei type strain JF1.</title>
        <authorList>
            <person name="Gunsalus R.P."/>
            <person name="Cook L.E."/>
            <person name="Crable B."/>
            <person name="Rohlin L."/>
            <person name="McDonald E."/>
            <person name="Mouttaki H."/>
            <person name="Sieber J.R."/>
            <person name="Poweleit N."/>
            <person name="Zhou H."/>
            <person name="Lapidus A.L."/>
            <person name="Daligault H.E."/>
            <person name="Land M."/>
            <person name="Gilna P."/>
            <person name="Ivanova N."/>
            <person name="Kyrpides N."/>
            <person name="Culley D.E."/>
            <person name="McInerney M.J."/>
        </authorList>
    </citation>
    <scope>NUCLEOTIDE SEQUENCE [LARGE SCALE GENOMIC DNA]</scope>
    <source>
        <strain evidence="9">ATCC 27890 / DSM 864 / NBRC 100397 / JF-1</strain>
    </source>
</reference>
<keyword evidence="5 7" id="KW-0057">Aromatic amino acid biosynthesis</keyword>
<organism evidence="8 9">
    <name type="scientific">Methanospirillum hungatei JF-1 (strain ATCC 27890 / DSM 864 / NBRC 100397 / JF-1)</name>
    <dbReference type="NCBI Taxonomy" id="323259"/>
    <lineage>
        <taxon>Archaea</taxon>
        <taxon>Methanobacteriati</taxon>
        <taxon>Methanobacteriota</taxon>
        <taxon>Stenosarchaea group</taxon>
        <taxon>Methanomicrobia</taxon>
        <taxon>Methanomicrobiales</taxon>
        <taxon>Methanospirillaceae</taxon>
        <taxon>Methanospirillum</taxon>
    </lineage>
</organism>
<dbReference type="GO" id="GO:0008652">
    <property type="term" value="P:amino acid biosynthetic process"/>
    <property type="evidence" value="ECO:0007669"/>
    <property type="project" value="UniProtKB-KW"/>
</dbReference>
<dbReference type="Gene3D" id="3.60.150.10">
    <property type="entry name" value="Chorismate synthase AroC"/>
    <property type="match status" value="2"/>
</dbReference>
<keyword evidence="7" id="KW-0274">FAD</keyword>
<comment type="similarity">
    <text evidence="2 7">Belongs to the chorismate synthase family.</text>
</comment>
<comment type="caution">
    <text evidence="7">Lacks conserved residue(s) required for the propagation of feature annotation.</text>
</comment>
<evidence type="ECO:0000313" key="9">
    <source>
        <dbReference type="Proteomes" id="UP000001941"/>
    </source>
</evidence>
<protein>
    <recommendedName>
        <fullName evidence="3 7">Chorismate synthase</fullName>
        <shortName evidence="7">CS</shortName>
        <ecNumber evidence="3 7">4.2.3.5</ecNumber>
    </recommendedName>
    <alternativeName>
        <fullName evidence="7">5-enolpyruvylshikimate-3-phosphate phospholyase</fullName>
    </alternativeName>
</protein>
<dbReference type="EnsemblBacteria" id="ABD40779">
    <property type="protein sequence ID" value="ABD40779"/>
    <property type="gene ID" value="Mhun_1029"/>
</dbReference>
<feature type="binding site" evidence="7">
    <location>
        <begin position="270"/>
        <end position="274"/>
    </location>
    <ligand>
        <name>FMN</name>
        <dbReference type="ChEBI" id="CHEBI:58210"/>
    </ligand>
</feature>
<keyword evidence="7" id="KW-0521">NADP</keyword>
<feature type="binding site" evidence="7">
    <location>
        <begin position="123"/>
        <end position="125"/>
    </location>
    <ligand>
        <name>FMN</name>
        <dbReference type="ChEBI" id="CHEBI:58210"/>
    </ligand>
</feature>
<dbReference type="GO" id="GO:0009423">
    <property type="term" value="P:chorismate biosynthetic process"/>
    <property type="evidence" value="ECO:0007669"/>
    <property type="project" value="UniProtKB-UniRule"/>
</dbReference>
<evidence type="ECO:0000256" key="4">
    <source>
        <dbReference type="ARBA" id="ARBA00022605"/>
    </source>
</evidence>
<dbReference type="EMBL" id="CP000254">
    <property type="protein sequence ID" value="ABD40779.1"/>
    <property type="molecule type" value="Genomic_DNA"/>
</dbReference>
<name>Q2FQ57_METHJ</name>
<dbReference type="CDD" id="cd07304">
    <property type="entry name" value="Chorismate_synthase"/>
    <property type="match status" value="1"/>
</dbReference>
<dbReference type="UniPathway" id="UPA00053">
    <property type="reaction ID" value="UER00090"/>
</dbReference>
<feature type="binding site" evidence="7">
    <location>
        <position position="296"/>
    </location>
    <ligand>
        <name>FMN</name>
        <dbReference type="ChEBI" id="CHEBI:58210"/>
    </ligand>
</feature>
<dbReference type="FunCoup" id="Q2FQ57">
    <property type="interactions" value="143"/>
</dbReference>
<accession>Q2FQ57</accession>
<evidence type="ECO:0000313" key="8">
    <source>
        <dbReference type="EMBL" id="ABD40779.1"/>
    </source>
</evidence>
<keyword evidence="7" id="KW-0288">FMN</keyword>
<dbReference type="GO" id="GO:0005829">
    <property type="term" value="C:cytosol"/>
    <property type="evidence" value="ECO:0007669"/>
    <property type="project" value="TreeGrafter"/>
</dbReference>
<dbReference type="HOGENOM" id="CLU_034547_0_2_2"/>
<dbReference type="HAMAP" id="MF_00300">
    <property type="entry name" value="Chorismate_synth"/>
    <property type="match status" value="1"/>
</dbReference>
<evidence type="ECO:0000256" key="7">
    <source>
        <dbReference type="HAMAP-Rule" id="MF_00300"/>
    </source>
</evidence>
<dbReference type="EC" id="4.2.3.5" evidence="3 7"/>
<dbReference type="PROSITE" id="PS00789">
    <property type="entry name" value="CHORISMATE_SYNTHASE_3"/>
    <property type="match status" value="1"/>
</dbReference>
<evidence type="ECO:0000256" key="3">
    <source>
        <dbReference type="ARBA" id="ARBA00013036"/>
    </source>
</evidence>
<proteinExistence type="inferred from homology"/>
<keyword evidence="9" id="KW-1185">Reference proteome</keyword>
<feature type="binding site" evidence="7">
    <location>
        <position position="46"/>
    </location>
    <ligand>
        <name>NADP(+)</name>
        <dbReference type="ChEBI" id="CHEBI:58349"/>
    </ligand>
</feature>
<dbReference type="GeneID" id="3924637"/>
<dbReference type="Proteomes" id="UP000001941">
    <property type="component" value="Chromosome"/>
</dbReference>
<dbReference type="AlphaFoldDB" id="Q2FQ57"/>
<dbReference type="GO" id="GO:0009073">
    <property type="term" value="P:aromatic amino acid family biosynthetic process"/>
    <property type="evidence" value="ECO:0007669"/>
    <property type="project" value="UniProtKB-KW"/>
</dbReference>
<dbReference type="SUPFAM" id="SSF103263">
    <property type="entry name" value="Chorismate synthase, AroC"/>
    <property type="match status" value="1"/>
</dbReference>
<dbReference type="PANTHER" id="PTHR21085">
    <property type="entry name" value="CHORISMATE SYNTHASE"/>
    <property type="match status" value="1"/>
</dbReference>
<keyword evidence="4 7" id="KW-0028">Amino-acid biosynthesis</keyword>
<dbReference type="InterPro" id="IPR020541">
    <property type="entry name" value="Chorismate_synthase_CS"/>
</dbReference>
<keyword evidence="7" id="KW-0285">Flavoprotein</keyword>
<feature type="binding site" evidence="7">
    <location>
        <position position="255"/>
    </location>
    <ligand>
        <name>FMN</name>
        <dbReference type="ChEBI" id="CHEBI:58210"/>
    </ligand>
</feature>
<evidence type="ECO:0000256" key="2">
    <source>
        <dbReference type="ARBA" id="ARBA00008014"/>
    </source>
</evidence>
<dbReference type="InterPro" id="IPR000453">
    <property type="entry name" value="Chorismate_synth"/>
</dbReference>
<comment type="catalytic activity">
    <reaction evidence="7">
        <text>5-O-(1-carboxyvinyl)-3-phosphoshikimate = chorismate + phosphate</text>
        <dbReference type="Rhea" id="RHEA:21020"/>
        <dbReference type="ChEBI" id="CHEBI:29748"/>
        <dbReference type="ChEBI" id="CHEBI:43474"/>
        <dbReference type="ChEBI" id="CHEBI:57701"/>
        <dbReference type="EC" id="4.2.3.5"/>
    </reaction>
</comment>
<dbReference type="eggNOG" id="arCOG04133">
    <property type="taxonomic scope" value="Archaea"/>
</dbReference>
<dbReference type="GO" id="GO:0004107">
    <property type="term" value="F:chorismate synthase activity"/>
    <property type="evidence" value="ECO:0007669"/>
    <property type="project" value="UniProtKB-UniRule"/>
</dbReference>
<dbReference type="PROSITE" id="PS00788">
    <property type="entry name" value="CHORISMATE_SYNTHASE_2"/>
    <property type="match status" value="1"/>
</dbReference>
<evidence type="ECO:0000256" key="6">
    <source>
        <dbReference type="ARBA" id="ARBA00023239"/>
    </source>
</evidence>
<comment type="pathway">
    <text evidence="1 7">Metabolic intermediate biosynthesis; chorismate biosynthesis; chorismate from D-erythrose 4-phosphate and phosphoenolpyruvate: step 7/7.</text>
</comment>
<dbReference type="Pfam" id="PF01264">
    <property type="entry name" value="Chorismate_synt"/>
    <property type="match status" value="1"/>
</dbReference>
<comment type="cofactor">
    <cofactor evidence="7">
        <name>FMNH2</name>
        <dbReference type="ChEBI" id="CHEBI:57618"/>
    </cofactor>
    <text evidence="7">Reduced FMN (FMNH(2)).</text>
</comment>
<dbReference type="GO" id="GO:0010181">
    <property type="term" value="F:FMN binding"/>
    <property type="evidence" value="ECO:0007669"/>
    <property type="project" value="TreeGrafter"/>
</dbReference>
<dbReference type="KEGG" id="mhu:Mhun_1029"/>
<sequence length="335" mass="35869">MNTFGRNFRVTTFGESHGAAIGVVIDGCPPGFAISENEIQYYLDKRKPGQSDFVTPRKEADAVQILSGVFQGYTLGTPICLLIQNTSMKSADYDELQEIFRPGHADRGYFEKYGIRDHRGGGRSSGRETAARVAAGAIARRYLEKEGIIISGSLTSVHGEEVPERMEQVIRDARDQGESVGGVVSLVVSGCPPGLGDPVFGKLDALIAYAMMGIGGVKAVEIGSGVMAASMTGSEHNDQITSEGYLSNNAGGILGGISSGQDILVRLSIKPTPSIRTLQQTVDTNGMERKISVKGRHDPCIAVRIVPVAEAMMALVLMDALLEQRKIIPDCRQEP</sequence>
<dbReference type="PANTHER" id="PTHR21085:SF0">
    <property type="entry name" value="CHORISMATE SYNTHASE"/>
    <property type="match status" value="1"/>
</dbReference>
<dbReference type="RefSeq" id="WP_011448058.1">
    <property type="nucleotide sequence ID" value="NC_007796.1"/>
</dbReference>
<dbReference type="OrthoDB" id="33049at2157"/>
<dbReference type="STRING" id="323259.Mhun_1029"/>
<dbReference type="InParanoid" id="Q2FQ57"/>
<comment type="function">
    <text evidence="7">Catalyzes the anti-1,4-elimination of the C-3 phosphate and the C-6 proR hydrogen from 5-enolpyruvylshikimate-3-phosphate (EPSP) to yield chorismate, which is the branch point compound that serves as the starting substrate for the three terminal pathways of aromatic amino acid biosynthesis. This reaction introduces a second double bond into the aromatic ring system.</text>
</comment>
<keyword evidence="6 7" id="KW-0456">Lyase</keyword>